<reference evidence="2 3" key="1">
    <citation type="journal article" date="2011" name="Genome Res.">
        <title>Phylogeny-wide analysis of social amoeba genomes highlights ancient origins for complex intercellular communication.</title>
        <authorList>
            <person name="Heidel A.J."/>
            <person name="Lawal H.M."/>
            <person name="Felder M."/>
            <person name="Schilde C."/>
            <person name="Helps N.R."/>
            <person name="Tunggal B."/>
            <person name="Rivero F."/>
            <person name="John U."/>
            <person name="Schleicher M."/>
            <person name="Eichinger L."/>
            <person name="Platzer M."/>
            <person name="Noegel A.A."/>
            <person name="Schaap P."/>
            <person name="Gloeckner G."/>
        </authorList>
    </citation>
    <scope>NUCLEOTIDE SEQUENCE [LARGE SCALE GENOMIC DNA]</scope>
    <source>
        <strain evidence="3">ATCC 26659 / Pp 5 / PN500</strain>
    </source>
</reference>
<organism evidence="2 3">
    <name type="scientific">Heterostelium pallidum (strain ATCC 26659 / Pp 5 / PN500)</name>
    <name type="common">Cellular slime mold</name>
    <name type="synonym">Polysphondylium pallidum</name>
    <dbReference type="NCBI Taxonomy" id="670386"/>
    <lineage>
        <taxon>Eukaryota</taxon>
        <taxon>Amoebozoa</taxon>
        <taxon>Evosea</taxon>
        <taxon>Eumycetozoa</taxon>
        <taxon>Dictyostelia</taxon>
        <taxon>Acytosteliales</taxon>
        <taxon>Acytosteliaceae</taxon>
        <taxon>Heterostelium</taxon>
    </lineage>
</organism>
<dbReference type="InParanoid" id="D3BU52"/>
<gene>
    <name evidence="2" type="ORF">PPL_11530</name>
</gene>
<sequence length="698" mass="80025">MSTYKTISDLKLEDFINNETFSSKSKQESQDATNLLFHLHNIIHSFYLKNINNLNNKKNLNNINSKDIYNQSDSITINYQTLQYIVNRLCNKKDRDETKGINKILGKGEISVLEVYKKISLENTKKQLKVFIKEYRESKVFQLLPVDQNSNYDTTQVAKQLTTNIVNHLSVQLSNHIRDIMKLYNAAIKELLPDPEIDRKETLRFLIKYNIASILPNKEINKLLADNKLENTDPTENIMRIINNNLDYSTLNLSKLYSFFNGYDFEKLQQMEKGVFTNSWKFFSIGLGSVFFKFQKNIEEIGHQVEFAQLVNSLNQHIEHSNLLQVVKDGKQLLDVLGKQEEPLLVNTSAPRDIKFTNSESHLVIWVRSIFKNISKYGDQNLDKIQKRLSFFIPAAPTSSTTTTATTPTTTTTKVSFFNCNSKNHEALGLAKPTPVVDRYRDSNICNTCQYHGNSRRKENRKDILATDIIKSLGDLKQEDNSKVNQLLVIVKDIIVEVFKSEINDNYNIDTLIEILKIEKENDDPIAATTTTDSTNDSNNNNNLEGSDQPYHPEETTANGFFDILNYFSRMPLPSGSSKDTSASRADQLQDLQMTEKPISPYSLSEGPPDPDVIFVSDHLDSMVHQKRRLNENTIYYDIKSCSWLFVDPSNSKDLSDEQLLSIKVNRIKQILQLGKGTFFLCGIALWKLLRVLITNEE</sequence>
<comment type="caution">
    <text evidence="2">The sequence shown here is derived from an EMBL/GenBank/DDBJ whole genome shotgun (WGS) entry which is preliminary data.</text>
</comment>
<protein>
    <submittedName>
        <fullName evidence="2">Uncharacterized protein</fullName>
    </submittedName>
</protein>
<dbReference type="EMBL" id="ADBJ01000057">
    <property type="protein sequence ID" value="EFA75067.1"/>
    <property type="molecule type" value="Genomic_DNA"/>
</dbReference>
<evidence type="ECO:0000313" key="2">
    <source>
        <dbReference type="EMBL" id="EFA75067.1"/>
    </source>
</evidence>
<evidence type="ECO:0000256" key="1">
    <source>
        <dbReference type="SAM" id="MobiDB-lite"/>
    </source>
</evidence>
<name>D3BU52_HETP5</name>
<accession>D3BU52</accession>
<dbReference type="RefSeq" id="XP_020427201.1">
    <property type="nucleotide sequence ID" value="XM_020582281.1"/>
</dbReference>
<evidence type="ECO:0000313" key="3">
    <source>
        <dbReference type="Proteomes" id="UP000001396"/>
    </source>
</evidence>
<feature type="compositionally biased region" description="Low complexity" evidence="1">
    <location>
        <begin position="529"/>
        <end position="543"/>
    </location>
</feature>
<keyword evidence="3" id="KW-1185">Reference proteome</keyword>
<dbReference type="Proteomes" id="UP000001396">
    <property type="component" value="Unassembled WGS sequence"/>
</dbReference>
<feature type="non-terminal residue" evidence="2">
    <location>
        <position position="698"/>
    </location>
</feature>
<proteinExistence type="predicted"/>
<dbReference type="GeneID" id="31366998"/>
<feature type="region of interest" description="Disordered" evidence="1">
    <location>
        <begin position="526"/>
        <end position="555"/>
    </location>
</feature>
<dbReference type="AlphaFoldDB" id="D3BU52"/>